<keyword evidence="8" id="KW-1185">Reference proteome</keyword>
<dbReference type="GO" id="GO:0044878">
    <property type="term" value="P:mitotic cytokinesis checkpoint signaling"/>
    <property type="evidence" value="ECO:0007669"/>
    <property type="project" value="TreeGrafter"/>
</dbReference>
<dbReference type="SUPFAM" id="SSF57845">
    <property type="entry name" value="B-box zinc-binding domain"/>
    <property type="match status" value="1"/>
</dbReference>
<dbReference type="SUPFAM" id="SSF57903">
    <property type="entry name" value="FYVE/PHD zinc finger"/>
    <property type="match status" value="1"/>
</dbReference>
<feature type="domain" description="FYVE-type" evidence="6">
    <location>
        <begin position="1"/>
        <end position="56"/>
    </location>
</feature>
<dbReference type="PANTHER" id="PTHR46603:SF1">
    <property type="entry name" value="ABSCISSION_NOCUT CHECKPOINT REGULATOR"/>
    <property type="match status" value="1"/>
</dbReference>
<evidence type="ECO:0000256" key="1">
    <source>
        <dbReference type="ARBA" id="ARBA00022723"/>
    </source>
</evidence>
<evidence type="ECO:0000256" key="5">
    <source>
        <dbReference type="SAM" id="MobiDB-lite"/>
    </source>
</evidence>
<evidence type="ECO:0000313" key="7">
    <source>
        <dbReference type="EMBL" id="CAG9838481.1"/>
    </source>
</evidence>
<dbReference type="GO" id="GO:0030496">
    <property type="term" value="C:midbody"/>
    <property type="evidence" value="ECO:0007669"/>
    <property type="project" value="TreeGrafter"/>
</dbReference>
<evidence type="ECO:0000256" key="4">
    <source>
        <dbReference type="PROSITE-ProRule" id="PRU00091"/>
    </source>
</evidence>
<dbReference type="InterPro" id="IPR011011">
    <property type="entry name" value="Znf_FYVE_PHD"/>
</dbReference>
<protein>
    <recommendedName>
        <fullName evidence="6">FYVE-type domain-containing protein</fullName>
    </recommendedName>
</protein>
<dbReference type="SMART" id="SM00064">
    <property type="entry name" value="FYVE"/>
    <property type="match status" value="1"/>
</dbReference>
<evidence type="ECO:0000313" key="8">
    <source>
        <dbReference type="Proteomes" id="UP001153709"/>
    </source>
</evidence>
<keyword evidence="3" id="KW-0862">Zinc</keyword>
<evidence type="ECO:0000256" key="2">
    <source>
        <dbReference type="ARBA" id="ARBA00022771"/>
    </source>
</evidence>
<proteinExistence type="predicted"/>
<dbReference type="Proteomes" id="UP001153709">
    <property type="component" value="Chromosome 7"/>
</dbReference>
<dbReference type="OrthoDB" id="5407799at2759"/>
<dbReference type="InterPro" id="IPR017455">
    <property type="entry name" value="Znf_FYVE-rel"/>
</dbReference>
<keyword evidence="2 4" id="KW-0863">Zinc-finger</keyword>
<dbReference type="Gene3D" id="3.30.40.10">
    <property type="entry name" value="Zinc/RING finger domain, C3HC4 (zinc finger)"/>
    <property type="match status" value="1"/>
</dbReference>
<organism evidence="7 8">
    <name type="scientific">Diabrotica balteata</name>
    <name type="common">Banded cucumber beetle</name>
    <dbReference type="NCBI Taxonomy" id="107213"/>
    <lineage>
        <taxon>Eukaryota</taxon>
        <taxon>Metazoa</taxon>
        <taxon>Ecdysozoa</taxon>
        <taxon>Arthropoda</taxon>
        <taxon>Hexapoda</taxon>
        <taxon>Insecta</taxon>
        <taxon>Pterygota</taxon>
        <taxon>Neoptera</taxon>
        <taxon>Endopterygota</taxon>
        <taxon>Coleoptera</taxon>
        <taxon>Polyphaga</taxon>
        <taxon>Cucujiformia</taxon>
        <taxon>Chrysomeloidea</taxon>
        <taxon>Chrysomelidae</taxon>
        <taxon>Galerucinae</taxon>
        <taxon>Diabroticina</taxon>
        <taxon>Diabroticites</taxon>
        <taxon>Diabrotica</taxon>
    </lineage>
</organism>
<accession>A0A9N9XGI9</accession>
<dbReference type="GO" id="GO:0005813">
    <property type="term" value="C:centrosome"/>
    <property type="evidence" value="ECO:0007669"/>
    <property type="project" value="TreeGrafter"/>
</dbReference>
<dbReference type="InterPro" id="IPR013083">
    <property type="entry name" value="Znf_RING/FYVE/PHD"/>
</dbReference>
<name>A0A9N9XGI9_DIABA</name>
<keyword evidence="1" id="KW-0479">Metal-binding</keyword>
<evidence type="ECO:0000259" key="6">
    <source>
        <dbReference type="PROSITE" id="PS50178"/>
    </source>
</evidence>
<reference evidence="7" key="1">
    <citation type="submission" date="2022-01" db="EMBL/GenBank/DDBJ databases">
        <authorList>
            <person name="King R."/>
        </authorList>
    </citation>
    <scope>NUCLEOTIDE SEQUENCE</scope>
</reference>
<gene>
    <name evidence="7" type="ORF">DIABBA_LOCUS11371</name>
</gene>
<dbReference type="PROSITE" id="PS50178">
    <property type="entry name" value="ZF_FYVE"/>
    <property type="match status" value="1"/>
</dbReference>
<evidence type="ECO:0000256" key="3">
    <source>
        <dbReference type="ARBA" id="ARBA00022833"/>
    </source>
</evidence>
<dbReference type="Pfam" id="PF01363">
    <property type="entry name" value="FYVE"/>
    <property type="match status" value="1"/>
</dbReference>
<dbReference type="AlphaFoldDB" id="A0A9N9XGI9"/>
<dbReference type="PANTHER" id="PTHR46603">
    <property type="entry name" value="ABSCISSION/NOCUT CHECKPOINT REGULATOR"/>
    <property type="match status" value="1"/>
</dbReference>
<dbReference type="GO" id="GO:0008270">
    <property type="term" value="F:zinc ion binding"/>
    <property type="evidence" value="ECO:0007669"/>
    <property type="project" value="UniProtKB-KW"/>
</dbReference>
<dbReference type="InterPro" id="IPR000306">
    <property type="entry name" value="Znf_FYVE"/>
</dbReference>
<dbReference type="GO" id="GO:0032154">
    <property type="term" value="C:cleavage furrow"/>
    <property type="evidence" value="ECO:0007669"/>
    <property type="project" value="TreeGrafter"/>
</dbReference>
<dbReference type="GO" id="GO:0032266">
    <property type="term" value="F:phosphatidylinositol-3-phosphate binding"/>
    <property type="evidence" value="ECO:0007669"/>
    <property type="project" value="TreeGrafter"/>
</dbReference>
<dbReference type="GO" id="GO:0009838">
    <property type="term" value="P:abscission"/>
    <property type="evidence" value="ECO:0007669"/>
    <property type="project" value="TreeGrafter"/>
</dbReference>
<sequence>MSCNQCNTKFNFFHKEMGCGCCGLAFCSKCIKQKSKVPSKGDEEINVCKKCYLRINSGTSQTVNRPPPDVFIKRLETLENPAAPPITVYKKADPKMESLRSGLSAADQKLLERLEKLKDDGKGPPPTESEIRERLRNLKGENEYVEGPSKAVYTVDTRTDQEKTDSLLEQFVNERDIELSHQNLDGIEARVAALREQGVRPNEGPYMQNLHDSSGSEEEVDKVTKKIMDEVALDERLPSSILSKTKSSSRESKDEDEVEDGSPELPWCVLCNNDAKYRCMDCSGDLYCSSCNTEVHKNWGDTDHHVVPYKPR</sequence>
<dbReference type="EMBL" id="OU898282">
    <property type="protein sequence ID" value="CAG9838481.1"/>
    <property type="molecule type" value="Genomic_DNA"/>
</dbReference>
<feature type="region of interest" description="Disordered" evidence="5">
    <location>
        <begin position="238"/>
        <end position="262"/>
    </location>
</feature>
<dbReference type="Pfam" id="PF22586">
    <property type="entry name" value="ANCHR-like_BBOX"/>
    <property type="match status" value="1"/>
</dbReference>